<sequence length="105" mass="11569">MAEEKGYTIQVKESEDRVVVEFSLAGPITPEEALEIAKDIEKAIIPKYAHKLVIVSGRGPIWLYGIILHSLHPVKALATLDPRLGAVVVQSHSTEYKEGQVIPLE</sequence>
<proteinExistence type="predicted"/>
<dbReference type="NCBIfam" id="TIGR02579">
    <property type="entry name" value="cas_csx3"/>
    <property type="match status" value="1"/>
</dbReference>
<dbReference type="Pfam" id="PF09620">
    <property type="entry name" value="Cas_csx3"/>
    <property type="match status" value="1"/>
</dbReference>
<name>A0ABV4T7M8_9EURY</name>
<reference evidence="1 2" key="1">
    <citation type="submission" date="2023-03" db="EMBL/GenBank/DDBJ databases">
        <title>Speciation in Pyrococcus: adaptation to high temperature as a mechanism.</title>
        <authorList>
            <person name="Gu J."/>
        </authorList>
    </citation>
    <scope>NUCLEOTIDE SEQUENCE [LARGE SCALE GENOMIC DNA]</scope>
    <source>
        <strain evidence="1 2">LMOA34</strain>
    </source>
</reference>
<evidence type="ECO:0000313" key="2">
    <source>
        <dbReference type="Proteomes" id="UP001571980"/>
    </source>
</evidence>
<comment type="caution">
    <text evidence="1">The sequence shown here is derived from an EMBL/GenBank/DDBJ whole genome shotgun (WGS) entry which is preliminary data.</text>
</comment>
<dbReference type="RefSeq" id="WP_372824445.1">
    <property type="nucleotide sequence ID" value="NZ_JARRIG010000007.1"/>
</dbReference>
<dbReference type="EMBL" id="JARRIG010000007">
    <property type="protein sequence ID" value="MFA4805109.1"/>
    <property type="molecule type" value="Genomic_DNA"/>
</dbReference>
<accession>A0ABV4T7M8</accession>
<gene>
    <name evidence="1" type="primary">crn3</name>
    <name evidence="1" type="ORF">P8X34_10275</name>
</gene>
<evidence type="ECO:0000313" key="1">
    <source>
        <dbReference type="EMBL" id="MFA4805109.1"/>
    </source>
</evidence>
<protein>
    <submittedName>
        <fullName evidence="1">CRISPR-associated ring nuclease Crn3/Csx3</fullName>
    </submittedName>
</protein>
<keyword evidence="2" id="KW-1185">Reference proteome</keyword>
<dbReference type="Proteomes" id="UP001571980">
    <property type="component" value="Unassembled WGS sequence"/>
</dbReference>
<dbReference type="InterPro" id="IPR013409">
    <property type="entry name" value="CRISPR-assoc_prot_Crn3/Csx3"/>
</dbReference>
<organism evidence="1 2">
    <name type="scientific">Pyrococcus kukulkanii</name>
    <dbReference type="NCBI Taxonomy" id="1609559"/>
    <lineage>
        <taxon>Archaea</taxon>
        <taxon>Methanobacteriati</taxon>
        <taxon>Methanobacteriota</taxon>
        <taxon>Thermococci</taxon>
        <taxon>Thermococcales</taxon>
        <taxon>Thermococcaceae</taxon>
        <taxon>Pyrococcus</taxon>
    </lineage>
</organism>